<evidence type="ECO:0000256" key="1">
    <source>
        <dbReference type="SAM" id="MobiDB-lite"/>
    </source>
</evidence>
<evidence type="ECO:0000313" key="2">
    <source>
        <dbReference type="EMBL" id="VXD25871.1"/>
    </source>
</evidence>
<protein>
    <submittedName>
        <fullName evidence="2">Uncharacterized protein</fullName>
    </submittedName>
</protein>
<proteinExistence type="predicted"/>
<evidence type="ECO:0000313" key="3">
    <source>
        <dbReference type="Proteomes" id="UP000184550"/>
    </source>
</evidence>
<dbReference type="Proteomes" id="UP000184550">
    <property type="component" value="Unassembled WGS sequence"/>
</dbReference>
<reference evidence="2" key="1">
    <citation type="submission" date="2019-10" db="EMBL/GenBank/DDBJ databases">
        <authorList>
            <consortium name="Genoscope - CEA"/>
            <person name="William W."/>
        </authorList>
    </citation>
    <scope>NUCLEOTIDE SEQUENCE [LARGE SCALE GENOMIC DNA]</scope>
    <source>
        <strain evidence="2">BBR_PRJEB10992</strain>
    </source>
</reference>
<dbReference type="EMBL" id="CZCU02000169">
    <property type="protein sequence ID" value="VXD25871.1"/>
    <property type="molecule type" value="Genomic_DNA"/>
</dbReference>
<gene>
    <name evidence="2" type="ORF">PL8927_900158</name>
</gene>
<organism evidence="2 3">
    <name type="scientific">Planktothrix serta PCC 8927</name>
    <dbReference type="NCBI Taxonomy" id="671068"/>
    <lineage>
        <taxon>Bacteria</taxon>
        <taxon>Bacillati</taxon>
        <taxon>Cyanobacteriota</taxon>
        <taxon>Cyanophyceae</taxon>
        <taxon>Oscillatoriophycideae</taxon>
        <taxon>Oscillatoriales</taxon>
        <taxon>Microcoleaceae</taxon>
        <taxon>Planktothrix</taxon>
    </lineage>
</organism>
<accession>A0A7Z9C555</accession>
<sequence>MLTNEILEEIYQIREAHAKAFNYDVAAMFADWRKRQTESGKCSVTLPAKKSNKSLEPTGQK</sequence>
<feature type="region of interest" description="Disordered" evidence="1">
    <location>
        <begin position="41"/>
        <end position="61"/>
    </location>
</feature>
<comment type="caution">
    <text evidence="2">The sequence shown here is derived from an EMBL/GenBank/DDBJ whole genome shotgun (WGS) entry which is preliminary data.</text>
</comment>
<dbReference type="OrthoDB" id="490861at2"/>
<dbReference type="AlphaFoldDB" id="A0A7Z9C555"/>
<name>A0A7Z9C555_9CYAN</name>
<keyword evidence="3" id="KW-1185">Reference proteome</keyword>
<dbReference type="RefSeq" id="WP_083627031.1">
    <property type="nucleotide sequence ID" value="NZ_LR734888.1"/>
</dbReference>